<dbReference type="Pfam" id="PF05729">
    <property type="entry name" value="NACHT"/>
    <property type="match status" value="1"/>
</dbReference>
<dbReference type="GeneID" id="108719978"/>
<sequence>MLCQTCLTMEDKRPIRQSHVHSVRTSREELVNKIKNSKCLLENLTEHGFFSTEDAEIVMQFSTQSDRVRQILDLVESKGEEVSEYFISVLQRIPEAYFNLKPWLEEIHFEASEKILCLTVKNNDPVTVFSRKLKCELCCDVKYIKSYTEREEMMLQETYVNGIMELISAANENMGRMEDLSTLFDGNGVINEDGETIFVFGDAGMGKTLLIQKLQNMWAKGDHFCDIKFLFRFRCRTFSLFKKSTLITLEDLLFKYNCNPDHDPEEVYRYMLHFPETVLFTFDGFDEIHSDFDLNSIPEVSSPFTPTHPVVLLSQLLSGKLLKGSKKVLTARTANQVPRNIIRKKIMLRGFSTENLHAYTSLFFKEPEIHKRVIDHLKANHNFSSLCSIPLFCWIIFKSYEHFHSNNDFQEFSSSSVTLTDIFLLISEVYMNLSSNVFSLKGASRSQSETFKKGKDTLLSVGRLAYYGMEKSMFVFDHDAVTSVSISENDLKLGFLRTVKEYSELGDHSSFEFFHMTLQSFFTALFLVIDDKTSSAELLKYFSQCTYTVDRELANSPWSCICARRDIKGDPFKNNDHLQFINLFLCGLLSKPKQNLLKDVVHPSILKMKRKALKQKLYQSVKSHLKSLPRSPYLEYNRVHALTHFIWMARCICETQSEKVGKLAAKGICADYIKLSFCGASSSDCGAISFVLNHYHKKFALELDNNNINDYGVKELIPCFNKLTVIRLSVNQITDEGAKVLYEELIKYKVITFLGLYKNLITDFGARFIARIIEECPKLKRVKLGYNRFTEEGGTYIGHAIRKSTSVCDIGMWGNQIGDVGAHAFAEAIMNHPSLTHLSLACNGITTEGGKWIAEALQQNTSLKILWLTENKLTDEAAEHFANMIKVNKTLRHLWLLNNQITNDGAEVLSEALEHNTVMEEICLRGNPLSLGEHRPFEENSRIFCT</sequence>
<keyword evidence="15" id="KW-0449">Lipoprotein</keyword>
<keyword evidence="17" id="KW-1185">Reference proteome</keyword>
<keyword evidence="11" id="KW-0832">Ubl conjugation</keyword>
<dbReference type="GO" id="GO:0035556">
    <property type="term" value="P:intracellular signal transduction"/>
    <property type="evidence" value="ECO:0000318"/>
    <property type="project" value="GO_Central"/>
</dbReference>
<dbReference type="InterPro" id="IPR032675">
    <property type="entry name" value="LRR_dom_sf"/>
</dbReference>
<dbReference type="Pfam" id="PF17776">
    <property type="entry name" value="NLRC4_HD2"/>
    <property type="match status" value="1"/>
</dbReference>
<keyword evidence="4" id="KW-1003">Cell membrane</keyword>
<dbReference type="InterPro" id="IPR011029">
    <property type="entry name" value="DEATH-like_dom_sf"/>
</dbReference>
<evidence type="ECO:0000256" key="2">
    <source>
        <dbReference type="ARBA" id="ARBA00004193"/>
    </source>
</evidence>
<dbReference type="SUPFAM" id="SSF52540">
    <property type="entry name" value="P-loop containing nucleoside triphosphate hydrolases"/>
    <property type="match status" value="1"/>
</dbReference>
<dbReference type="AGR" id="Xenbase:XB-GENE-17333134"/>
<evidence type="ECO:0000256" key="12">
    <source>
        <dbReference type="ARBA" id="ARBA00022859"/>
    </source>
</evidence>
<dbReference type="OMA" id="AHWGMEK"/>
<dbReference type="FunFam" id="3.80.10.10:FF:000282">
    <property type="entry name" value="Nucleotide-binding oligomerization domain-containing protein 1"/>
    <property type="match status" value="1"/>
</dbReference>
<gene>
    <name evidence="18 19" type="primary">nod1.S</name>
</gene>
<dbReference type="SUPFAM" id="SSF52047">
    <property type="entry name" value="RNI-like"/>
    <property type="match status" value="1"/>
</dbReference>
<dbReference type="PANTHER" id="PTHR24106">
    <property type="entry name" value="NACHT, LRR AND CARD DOMAINS-CONTAINING"/>
    <property type="match status" value="1"/>
</dbReference>
<dbReference type="KEGG" id="xla:108719978"/>
<keyword evidence="8" id="KW-0677">Repeat</keyword>
<evidence type="ECO:0000256" key="8">
    <source>
        <dbReference type="ARBA" id="ARBA00022737"/>
    </source>
</evidence>
<dbReference type="InterPro" id="IPR001315">
    <property type="entry name" value="CARD"/>
</dbReference>
<organism evidence="17 18">
    <name type="scientific">Xenopus laevis</name>
    <name type="common">African clawed frog</name>
    <dbReference type="NCBI Taxonomy" id="8355"/>
    <lineage>
        <taxon>Eukaryota</taxon>
        <taxon>Metazoa</taxon>
        <taxon>Chordata</taxon>
        <taxon>Craniata</taxon>
        <taxon>Vertebrata</taxon>
        <taxon>Euteleostomi</taxon>
        <taxon>Amphibia</taxon>
        <taxon>Batrachia</taxon>
        <taxon>Anura</taxon>
        <taxon>Pipoidea</taxon>
        <taxon>Pipidae</taxon>
        <taxon>Xenopodinae</taxon>
        <taxon>Xenopus</taxon>
        <taxon>Xenopus</taxon>
    </lineage>
</organism>
<keyword evidence="7" id="KW-0433">Leucine-rich repeat</keyword>
<dbReference type="SMART" id="SM00368">
    <property type="entry name" value="LRR_RI"/>
    <property type="match status" value="7"/>
</dbReference>
<evidence type="ECO:0000256" key="11">
    <source>
        <dbReference type="ARBA" id="ARBA00022843"/>
    </source>
</evidence>
<reference evidence="18" key="1">
    <citation type="submission" date="2025-08" db="UniProtKB">
        <authorList>
            <consortium name="RefSeq"/>
        </authorList>
    </citation>
    <scope>IDENTIFICATION</scope>
    <source>
        <strain evidence="18">J_2021</strain>
        <tissue evidence="18">Erythrocytes</tissue>
    </source>
</reference>
<dbReference type="GO" id="GO:0016323">
    <property type="term" value="C:basolateral plasma membrane"/>
    <property type="evidence" value="ECO:0007669"/>
    <property type="project" value="UniProtKB-SubCell"/>
</dbReference>
<evidence type="ECO:0000256" key="14">
    <source>
        <dbReference type="ARBA" id="ARBA00023139"/>
    </source>
</evidence>
<dbReference type="Proteomes" id="UP000186698">
    <property type="component" value="Chromosome 6S"/>
</dbReference>
<dbReference type="GO" id="GO:0005524">
    <property type="term" value="F:ATP binding"/>
    <property type="evidence" value="ECO:0007669"/>
    <property type="project" value="UniProtKB-KW"/>
</dbReference>
<keyword evidence="13" id="KW-0472">Membrane</keyword>
<dbReference type="GO" id="GO:0042981">
    <property type="term" value="P:regulation of apoptotic process"/>
    <property type="evidence" value="ECO:0007669"/>
    <property type="project" value="InterPro"/>
</dbReference>
<dbReference type="OrthoDB" id="120976at2759"/>
<dbReference type="GO" id="GO:0005737">
    <property type="term" value="C:cytoplasm"/>
    <property type="evidence" value="ECO:0007669"/>
    <property type="project" value="UniProtKB-SubCell"/>
</dbReference>
<comment type="similarity">
    <text evidence="16">Belongs to the NOD1-NOD2 family.</text>
</comment>
<dbReference type="InterPro" id="IPR051261">
    <property type="entry name" value="NLR"/>
</dbReference>
<name>A0A1L8FRI7_XENLA</name>
<dbReference type="STRING" id="8355.A0A1L8FRI7"/>
<keyword evidence="5" id="KW-0963">Cytoplasm</keyword>
<dbReference type="Xenbase" id="XB-GENE-17333134">
    <property type="gene designation" value="nod1.S"/>
</dbReference>
<proteinExistence type="inferred from homology"/>
<protein>
    <submittedName>
        <fullName evidence="18">Nucleotide-binding oligomerization domain-containing protein 1</fullName>
    </submittedName>
</protein>
<dbReference type="Bgee" id="108719978">
    <property type="expression patterns" value="Expressed in spleen and 13 other cell types or tissues"/>
</dbReference>
<evidence type="ECO:0000256" key="4">
    <source>
        <dbReference type="ARBA" id="ARBA00022475"/>
    </source>
</evidence>
<dbReference type="CTD" id="108719978"/>
<dbReference type="InterPro" id="IPR007111">
    <property type="entry name" value="NACHT_NTPase"/>
</dbReference>
<evidence type="ECO:0000256" key="13">
    <source>
        <dbReference type="ARBA" id="ARBA00023136"/>
    </source>
</evidence>
<dbReference type="SUPFAM" id="SSF47986">
    <property type="entry name" value="DEATH domain"/>
    <property type="match status" value="1"/>
</dbReference>
<evidence type="ECO:0000313" key="19">
    <source>
        <dbReference type="Xenbase" id="XB-GENE-17333134"/>
    </source>
</evidence>
<dbReference type="Pfam" id="PF00619">
    <property type="entry name" value="CARD"/>
    <property type="match status" value="1"/>
</dbReference>
<keyword evidence="12" id="KW-0391">Immunity</keyword>
<keyword evidence="9" id="KW-0547">Nucleotide-binding</keyword>
<dbReference type="Gene3D" id="1.10.533.10">
    <property type="entry name" value="Death Domain, Fas"/>
    <property type="match status" value="1"/>
</dbReference>
<dbReference type="RefSeq" id="XP_018124808.1">
    <property type="nucleotide sequence ID" value="XM_018269319.2"/>
</dbReference>
<dbReference type="InterPro" id="IPR001611">
    <property type="entry name" value="Leu-rich_rpt"/>
</dbReference>
<evidence type="ECO:0000256" key="7">
    <source>
        <dbReference type="ARBA" id="ARBA00022614"/>
    </source>
</evidence>
<accession>A0A1L8FRI7</accession>
<dbReference type="FunFam" id="3.80.10.10:FF:000666">
    <property type="entry name" value="Nucleotide-binding oligomerization domain-containing protein 1"/>
    <property type="match status" value="1"/>
</dbReference>
<evidence type="ECO:0000256" key="5">
    <source>
        <dbReference type="ARBA" id="ARBA00022490"/>
    </source>
</evidence>
<dbReference type="InterPro" id="IPR041267">
    <property type="entry name" value="NLRP_HD2"/>
</dbReference>
<dbReference type="InterPro" id="IPR041075">
    <property type="entry name" value="NOD1/2_WH"/>
</dbReference>
<dbReference type="Gene3D" id="3.40.50.300">
    <property type="entry name" value="P-loop containing nucleotide triphosphate hydrolases"/>
    <property type="match status" value="1"/>
</dbReference>
<evidence type="ECO:0000256" key="3">
    <source>
        <dbReference type="ARBA" id="ARBA00004496"/>
    </source>
</evidence>
<evidence type="ECO:0000256" key="6">
    <source>
        <dbReference type="ARBA" id="ARBA00022588"/>
    </source>
</evidence>
<dbReference type="PROSITE" id="PS50209">
    <property type="entry name" value="CARD"/>
    <property type="match status" value="1"/>
</dbReference>
<evidence type="ECO:0000313" key="18">
    <source>
        <dbReference type="RefSeq" id="XP_018124808.1"/>
    </source>
</evidence>
<evidence type="ECO:0000256" key="16">
    <source>
        <dbReference type="ARBA" id="ARBA00038296"/>
    </source>
</evidence>
<keyword evidence="6" id="KW-0399">Innate immunity</keyword>
<evidence type="ECO:0000313" key="17">
    <source>
        <dbReference type="Proteomes" id="UP000186698"/>
    </source>
</evidence>
<dbReference type="AlphaFoldDB" id="A0A1L8FRI7"/>
<dbReference type="Pfam" id="PF17779">
    <property type="entry name" value="WHD_NOD2"/>
    <property type="match status" value="1"/>
</dbReference>
<evidence type="ECO:0000256" key="15">
    <source>
        <dbReference type="ARBA" id="ARBA00023288"/>
    </source>
</evidence>
<dbReference type="PaxDb" id="8355-A0A1L8FRI7"/>
<dbReference type="InterPro" id="IPR027417">
    <property type="entry name" value="P-loop_NTPase"/>
</dbReference>
<evidence type="ECO:0000256" key="10">
    <source>
        <dbReference type="ARBA" id="ARBA00022840"/>
    </source>
</evidence>
<dbReference type="GO" id="GO:0045087">
    <property type="term" value="P:innate immune response"/>
    <property type="evidence" value="ECO:0007669"/>
    <property type="project" value="UniProtKB-KW"/>
</dbReference>
<keyword evidence="14" id="KW-0564">Palmitate</keyword>
<dbReference type="PROSITE" id="PS50837">
    <property type="entry name" value="NACHT"/>
    <property type="match status" value="1"/>
</dbReference>
<dbReference type="Gene3D" id="3.80.10.10">
    <property type="entry name" value="Ribonuclease Inhibitor"/>
    <property type="match status" value="2"/>
</dbReference>
<evidence type="ECO:0000256" key="1">
    <source>
        <dbReference type="ARBA" id="ARBA00004187"/>
    </source>
</evidence>
<keyword evidence="10" id="KW-0067">ATP-binding</keyword>
<comment type="subcellular location">
    <subcellularLocation>
        <location evidence="1">Basolateral cell membrane</location>
    </subcellularLocation>
    <subcellularLocation>
        <location evidence="2">Cell membrane</location>
        <topology evidence="2">Lipid-anchor</topology>
    </subcellularLocation>
    <subcellularLocation>
        <location evidence="3">Cytoplasm</location>
    </subcellularLocation>
</comment>
<evidence type="ECO:0000256" key="9">
    <source>
        <dbReference type="ARBA" id="ARBA00022741"/>
    </source>
</evidence>
<dbReference type="Pfam" id="PF13516">
    <property type="entry name" value="LRR_6"/>
    <property type="match status" value="4"/>
</dbReference>